<dbReference type="PROSITE" id="PS51278">
    <property type="entry name" value="GATASE_TYPE_2"/>
    <property type="match status" value="1"/>
</dbReference>
<dbReference type="SUPFAM" id="SSF52402">
    <property type="entry name" value="Adenine nucleotide alpha hydrolases-like"/>
    <property type="match status" value="1"/>
</dbReference>
<evidence type="ECO:0000256" key="2">
    <source>
        <dbReference type="ARBA" id="ARBA00005752"/>
    </source>
</evidence>
<dbReference type="InterPro" id="IPR006426">
    <property type="entry name" value="Asn_synth_AEB"/>
</dbReference>
<evidence type="ECO:0000256" key="3">
    <source>
        <dbReference type="ARBA" id="ARBA00012737"/>
    </source>
</evidence>
<dbReference type="EMBL" id="JBHRZT010000067">
    <property type="protein sequence ID" value="MFC3884757.1"/>
    <property type="molecule type" value="Genomic_DNA"/>
</dbReference>
<comment type="caution">
    <text evidence="10">The sequence shown here is derived from an EMBL/GenBank/DDBJ whole genome shotgun (WGS) entry which is preliminary data.</text>
</comment>
<dbReference type="PANTHER" id="PTHR43284:SF1">
    <property type="entry name" value="ASPARAGINE SYNTHETASE"/>
    <property type="match status" value="1"/>
</dbReference>
<feature type="domain" description="Glutamine amidotransferase type-2" evidence="9">
    <location>
        <begin position="1"/>
        <end position="217"/>
    </location>
</feature>
<dbReference type="InterPro" id="IPR029055">
    <property type="entry name" value="Ntn_hydrolases_N"/>
</dbReference>
<dbReference type="PIRSF" id="PIRSF001589">
    <property type="entry name" value="Asn_synthetase_glu-h"/>
    <property type="match status" value="1"/>
</dbReference>
<dbReference type="CDD" id="cd00712">
    <property type="entry name" value="AsnB"/>
    <property type="match status" value="1"/>
</dbReference>
<keyword evidence="6" id="KW-0028">Amino-acid biosynthesis</keyword>
<keyword evidence="11" id="KW-1185">Reference proteome</keyword>
<dbReference type="SUPFAM" id="SSF56235">
    <property type="entry name" value="N-terminal nucleophile aminohydrolases (Ntn hydrolases)"/>
    <property type="match status" value="1"/>
</dbReference>
<accession>A0ABV8B6G1</accession>
<sequence length="646" mass="75402">MSAITGIFHFNEEPVLIEHGQGLMRALQKYPADDIQTWHKENIFLGCHAQWITPESVGEQLPYYDYERQLAITADAIIDNRDELFEKLQVDRADRKCMTDSELILLSYHKWGEDAPKFLVGDFAFMIWDEKKRMLFGARDFSGSRTLYFNYNQQRFVFCTVIHPLFSLRYIEKELNEQWLAEFLAISGVIDTVDTSITPYKNIEQVPPSHSISVVGDKITLTRYCTLTSGERLKLKSNEEYVEAFQEVFQEAVTSRLRTYRQVGAHLSGGLDSGSVVSFAVKTMSTENKPLHTFSYIPPNDFKDFTPKQLMPDERPFIKSTVEHVGGIKDHYLDFEGRNSFSEVDDFLEIMEMPYKFFENSFWQKGIFQKAQEEGIGVLLNGGRGNLSISWGPALDYYSILLKKLKWIKLYQELNQYSKNVGGPRLRRLPNIVRLAFPVMNRIFPSGKTYLFPTLINQEFAKNTGVFNKLRDYGMDETGWFSTTNIYEQRKKHFEDVFHWNATNTKATKISLRYSLWERDPTNDLRVIRFCLSVPEEQYVQNGLDRALVRRSAEKFLPDKVRLNQRIRGIQGADWVHRMIPYWDTFTDEVQQLSTDKRVLEFINGQVIKAALLKARKGVRPEYATDPDYRILMRSLILYRFIKNFD</sequence>
<dbReference type="Gene3D" id="3.40.50.620">
    <property type="entry name" value="HUPs"/>
    <property type="match status" value="2"/>
</dbReference>
<comment type="similarity">
    <text evidence="2">Belongs to the asparagine synthetase family.</text>
</comment>
<dbReference type="InterPro" id="IPR017932">
    <property type="entry name" value="GATase_2_dom"/>
</dbReference>
<dbReference type="Gene3D" id="3.60.20.10">
    <property type="entry name" value="Glutamine Phosphoribosylpyrophosphate, subunit 1, domain 1"/>
    <property type="match status" value="1"/>
</dbReference>
<proteinExistence type="inferred from homology"/>
<dbReference type="Proteomes" id="UP001595752">
    <property type="component" value="Unassembled WGS sequence"/>
</dbReference>
<dbReference type="Pfam" id="PF13537">
    <property type="entry name" value="GATase_7"/>
    <property type="match status" value="1"/>
</dbReference>
<dbReference type="InterPro" id="IPR001962">
    <property type="entry name" value="Asn_synthase"/>
</dbReference>
<protein>
    <recommendedName>
        <fullName evidence="3">asparagine synthase (glutamine-hydrolyzing)</fullName>
        <ecNumber evidence="3">6.3.5.4</ecNumber>
    </recommendedName>
</protein>
<evidence type="ECO:0000256" key="5">
    <source>
        <dbReference type="ARBA" id="ARBA00022840"/>
    </source>
</evidence>
<keyword evidence="7" id="KW-0315">Glutamine amidotransferase</keyword>
<evidence type="ECO:0000256" key="7">
    <source>
        <dbReference type="ARBA" id="ARBA00022962"/>
    </source>
</evidence>
<reference evidence="11" key="1">
    <citation type="journal article" date="2019" name="Int. J. Syst. Evol. Microbiol.">
        <title>The Global Catalogue of Microorganisms (GCM) 10K type strain sequencing project: providing services to taxonomists for standard genome sequencing and annotation.</title>
        <authorList>
            <consortium name="The Broad Institute Genomics Platform"/>
            <consortium name="The Broad Institute Genome Sequencing Center for Infectious Disease"/>
            <person name="Wu L."/>
            <person name="Ma J."/>
        </authorList>
    </citation>
    <scope>NUCLEOTIDE SEQUENCE [LARGE SCALE GENOMIC DNA]</scope>
    <source>
        <strain evidence="11">CCUG 61889</strain>
    </source>
</reference>
<dbReference type="PANTHER" id="PTHR43284">
    <property type="entry name" value="ASPARAGINE SYNTHETASE (GLUTAMINE-HYDROLYZING)"/>
    <property type="match status" value="1"/>
</dbReference>
<dbReference type="EC" id="6.3.5.4" evidence="3"/>
<gene>
    <name evidence="10" type="ORF">ACFOU2_15310</name>
</gene>
<dbReference type="InterPro" id="IPR051786">
    <property type="entry name" value="ASN_synthetase/amidase"/>
</dbReference>
<evidence type="ECO:0000256" key="8">
    <source>
        <dbReference type="ARBA" id="ARBA00048741"/>
    </source>
</evidence>
<keyword evidence="5" id="KW-0067">ATP-binding</keyword>
<keyword evidence="4" id="KW-0547">Nucleotide-binding</keyword>
<dbReference type="InterPro" id="IPR033738">
    <property type="entry name" value="AsnB_N"/>
</dbReference>
<evidence type="ECO:0000259" key="9">
    <source>
        <dbReference type="PROSITE" id="PS51278"/>
    </source>
</evidence>
<dbReference type="Pfam" id="PF00733">
    <property type="entry name" value="Asn_synthase"/>
    <property type="match status" value="1"/>
</dbReference>
<evidence type="ECO:0000313" key="11">
    <source>
        <dbReference type="Proteomes" id="UP001595752"/>
    </source>
</evidence>
<evidence type="ECO:0000256" key="6">
    <source>
        <dbReference type="ARBA" id="ARBA00022888"/>
    </source>
</evidence>
<comment type="catalytic activity">
    <reaction evidence="8">
        <text>L-aspartate + L-glutamine + ATP + H2O = L-asparagine + L-glutamate + AMP + diphosphate + H(+)</text>
        <dbReference type="Rhea" id="RHEA:12228"/>
        <dbReference type="ChEBI" id="CHEBI:15377"/>
        <dbReference type="ChEBI" id="CHEBI:15378"/>
        <dbReference type="ChEBI" id="CHEBI:29985"/>
        <dbReference type="ChEBI" id="CHEBI:29991"/>
        <dbReference type="ChEBI" id="CHEBI:30616"/>
        <dbReference type="ChEBI" id="CHEBI:33019"/>
        <dbReference type="ChEBI" id="CHEBI:58048"/>
        <dbReference type="ChEBI" id="CHEBI:58359"/>
        <dbReference type="ChEBI" id="CHEBI:456215"/>
        <dbReference type="EC" id="6.3.5.4"/>
    </reaction>
</comment>
<comment type="pathway">
    <text evidence="1">Amino-acid biosynthesis; L-asparagine biosynthesis; L-asparagine from L-aspartate (L-Gln route): step 1/1.</text>
</comment>
<dbReference type="RefSeq" id="WP_377916540.1">
    <property type="nucleotide sequence ID" value="NZ_JBHRZT010000067.1"/>
</dbReference>
<organism evidence="10 11">
    <name type="scientific">Bacillus songklensis</name>
    <dbReference type="NCBI Taxonomy" id="1069116"/>
    <lineage>
        <taxon>Bacteria</taxon>
        <taxon>Bacillati</taxon>
        <taxon>Bacillota</taxon>
        <taxon>Bacilli</taxon>
        <taxon>Bacillales</taxon>
        <taxon>Bacillaceae</taxon>
        <taxon>Bacillus</taxon>
    </lineage>
</organism>
<name>A0ABV8B6G1_9BACI</name>
<evidence type="ECO:0000313" key="10">
    <source>
        <dbReference type="EMBL" id="MFC3884757.1"/>
    </source>
</evidence>
<dbReference type="InterPro" id="IPR014729">
    <property type="entry name" value="Rossmann-like_a/b/a_fold"/>
</dbReference>
<keyword evidence="6" id="KW-0061">Asparagine biosynthesis</keyword>
<evidence type="ECO:0000256" key="1">
    <source>
        <dbReference type="ARBA" id="ARBA00005187"/>
    </source>
</evidence>
<evidence type="ECO:0000256" key="4">
    <source>
        <dbReference type="ARBA" id="ARBA00022741"/>
    </source>
</evidence>